<feature type="non-terminal residue" evidence="2">
    <location>
        <position position="1"/>
    </location>
</feature>
<dbReference type="EMBL" id="JALJXV010000001">
    <property type="protein sequence ID" value="MCP1673575.1"/>
    <property type="molecule type" value="Genomic_DNA"/>
</dbReference>
<evidence type="ECO:0000313" key="2">
    <source>
        <dbReference type="EMBL" id="MCP1673575.1"/>
    </source>
</evidence>
<gene>
    <name evidence="2" type="ORF">J2T57_000667</name>
</gene>
<sequence length="69" mass="8128">TNGKAERFIQTALREWAYAFSYSNSRERAAHLPRWEHDYNWHRQHGSLNRKPPISVLGLSGDNLLRLHT</sequence>
<comment type="caution">
    <text evidence="2">The sequence shown here is derived from an EMBL/GenBank/DDBJ whole genome shotgun (WGS) entry which is preliminary data.</text>
</comment>
<dbReference type="AlphaFoldDB" id="A0AAE3G117"/>
<reference evidence="2" key="1">
    <citation type="submission" date="2022-03" db="EMBL/GenBank/DDBJ databases">
        <title>Genomic Encyclopedia of Type Strains, Phase III (KMG-III): the genomes of soil and plant-associated and newly described type strains.</title>
        <authorList>
            <person name="Whitman W."/>
        </authorList>
    </citation>
    <scope>NUCLEOTIDE SEQUENCE</scope>
    <source>
        <strain evidence="2">ANL 6-2</strain>
    </source>
</reference>
<keyword evidence="3" id="KW-1185">Reference proteome</keyword>
<dbReference type="Proteomes" id="UP001205843">
    <property type="component" value="Unassembled WGS sequence"/>
</dbReference>
<dbReference type="Pfam" id="PF13683">
    <property type="entry name" value="rve_3"/>
    <property type="match status" value="1"/>
</dbReference>
<dbReference type="RefSeq" id="WP_253474154.1">
    <property type="nucleotide sequence ID" value="NZ_JALJXV010000001.1"/>
</dbReference>
<evidence type="ECO:0000259" key="1">
    <source>
        <dbReference type="Pfam" id="PF13683"/>
    </source>
</evidence>
<accession>A0AAE3G117</accession>
<dbReference type="InterPro" id="IPR036397">
    <property type="entry name" value="RNaseH_sf"/>
</dbReference>
<dbReference type="GO" id="GO:0015074">
    <property type="term" value="P:DNA integration"/>
    <property type="evidence" value="ECO:0007669"/>
    <property type="project" value="InterPro"/>
</dbReference>
<dbReference type="InterPro" id="IPR001584">
    <property type="entry name" value="Integrase_cat-core"/>
</dbReference>
<organism evidence="2 3">
    <name type="scientific">Natronocella acetinitrilica</name>
    <dbReference type="NCBI Taxonomy" id="414046"/>
    <lineage>
        <taxon>Bacteria</taxon>
        <taxon>Pseudomonadati</taxon>
        <taxon>Pseudomonadota</taxon>
        <taxon>Gammaproteobacteria</taxon>
        <taxon>Chromatiales</taxon>
        <taxon>Ectothiorhodospiraceae</taxon>
        <taxon>Natronocella</taxon>
    </lineage>
</organism>
<dbReference type="Gene3D" id="3.30.420.10">
    <property type="entry name" value="Ribonuclease H-like superfamily/Ribonuclease H"/>
    <property type="match status" value="1"/>
</dbReference>
<protein>
    <submittedName>
        <fullName evidence="2">Transposase InsO family protein</fullName>
    </submittedName>
</protein>
<dbReference type="InterPro" id="IPR012337">
    <property type="entry name" value="RNaseH-like_sf"/>
</dbReference>
<evidence type="ECO:0000313" key="3">
    <source>
        <dbReference type="Proteomes" id="UP001205843"/>
    </source>
</evidence>
<dbReference type="GO" id="GO:0003676">
    <property type="term" value="F:nucleic acid binding"/>
    <property type="evidence" value="ECO:0007669"/>
    <property type="project" value="InterPro"/>
</dbReference>
<proteinExistence type="predicted"/>
<feature type="domain" description="Integrase catalytic" evidence="1">
    <location>
        <begin position="1"/>
        <end position="53"/>
    </location>
</feature>
<dbReference type="SUPFAM" id="SSF53098">
    <property type="entry name" value="Ribonuclease H-like"/>
    <property type="match status" value="1"/>
</dbReference>
<name>A0AAE3G117_9GAMM</name>